<dbReference type="EMBL" id="JAAIVB010000046">
    <property type="protein sequence ID" value="NEX62239.1"/>
    <property type="molecule type" value="Genomic_DNA"/>
</dbReference>
<reference evidence="1 2" key="1">
    <citation type="submission" date="2020-02" db="EMBL/GenBank/DDBJ databases">
        <authorList>
            <person name="Kim M.K."/>
        </authorList>
    </citation>
    <scope>NUCLEOTIDE SEQUENCE [LARGE SCALE GENOMIC DNA]</scope>
    <source>
        <strain evidence="1 2">17J57-3</strain>
    </source>
</reference>
<accession>A0A6B3SWV8</accession>
<name>A0A6B3SWV8_9BURK</name>
<protein>
    <submittedName>
        <fullName evidence="1">Uncharacterized protein</fullName>
    </submittedName>
</protein>
<organism evidence="1 2">
    <name type="scientific">Noviherbaspirillum galbum</name>
    <dbReference type="NCBI Taxonomy" id="2709383"/>
    <lineage>
        <taxon>Bacteria</taxon>
        <taxon>Pseudomonadati</taxon>
        <taxon>Pseudomonadota</taxon>
        <taxon>Betaproteobacteria</taxon>
        <taxon>Burkholderiales</taxon>
        <taxon>Oxalobacteraceae</taxon>
        <taxon>Noviherbaspirillum</taxon>
    </lineage>
</organism>
<dbReference type="Proteomes" id="UP000482155">
    <property type="component" value="Unassembled WGS sequence"/>
</dbReference>
<dbReference type="RefSeq" id="WP_163964280.1">
    <property type="nucleotide sequence ID" value="NZ_JAAIVB010000046.1"/>
</dbReference>
<dbReference type="AlphaFoldDB" id="A0A6B3SWV8"/>
<gene>
    <name evidence="1" type="ORF">G3574_14215</name>
</gene>
<evidence type="ECO:0000313" key="2">
    <source>
        <dbReference type="Proteomes" id="UP000482155"/>
    </source>
</evidence>
<sequence length="72" mass="8420">MNEKELSLAQLEELAARMAAAIPDLDCPECCECTWVYHYVERSATLYQEELEWALLVHAFRQHRQRGPQQAQ</sequence>
<evidence type="ECO:0000313" key="1">
    <source>
        <dbReference type="EMBL" id="NEX62239.1"/>
    </source>
</evidence>
<proteinExistence type="predicted"/>
<comment type="caution">
    <text evidence="1">The sequence shown here is derived from an EMBL/GenBank/DDBJ whole genome shotgun (WGS) entry which is preliminary data.</text>
</comment>
<keyword evidence="2" id="KW-1185">Reference proteome</keyword>